<dbReference type="InterPro" id="IPR001387">
    <property type="entry name" value="Cro/C1-type_HTH"/>
</dbReference>
<comment type="caution">
    <text evidence="2">The sequence shown here is derived from an EMBL/GenBank/DDBJ whole genome shotgun (WGS) entry which is preliminary data.</text>
</comment>
<dbReference type="AlphaFoldDB" id="W4L431"/>
<dbReference type="SUPFAM" id="SSF47413">
    <property type="entry name" value="lambda repressor-like DNA-binding domains"/>
    <property type="match status" value="1"/>
</dbReference>
<accession>W4L431</accession>
<dbReference type="EMBL" id="AZHX01002909">
    <property type="protein sequence ID" value="ETW92430.1"/>
    <property type="molecule type" value="Genomic_DNA"/>
</dbReference>
<dbReference type="PROSITE" id="PS50943">
    <property type="entry name" value="HTH_CROC1"/>
    <property type="match status" value="1"/>
</dbReference>
<dbReference type="GO" id="GO:0003677">
    <property type="term" value="F:DNA binding"/>
    <property type="evidence" value="ECO:0007669"/>
    <property type="project" value="InterPro"/>
</dbReference>
<name>W4L431_9BACT</name>
<protein>
    <recommendedName>
        <fullName evidence="1">HTH cro/C1-type domain-containing protein</fullName>
    </recommendedName>
</protein>
<organism evidence="2 3">
    <name type="scientific">Candidatus Entotheonella gemina</name>
    <dbReference type="NCBI Taxonomy" id="1429439"/>
    <lineage>
        <taxon>Bacteria</taxon>
        <taxon>Pseudomonadati</taxon>
        <taxon>Nitrospinota/Tectimicrobiota group</taxon>
        <taxon>Candidatus Tectimicrobiota</taxon>
        <taxon>Candidatus Entotheonellia</taxon>
        <taxon>Candidatus Entotheonellales</taxon>
        <taxon>Candidatus Entotheonellaceae</taxon>
        <taxon>Candidatus Entotheonella</taxon>
    </lineage>
</organism>
<proteinExistence type="predicted"/>
<evidence type="ECO:0000313" key="3">
    <source>
        <dbReference type="Proteomes" id="UP000019140"/>
    </source>
</evidence>
<gene>
    <name evidence="2" type="ORF">ETSY2_53435</name>
</gene>
<dbReference type="CDD" id="cd00093">
    <property type="entry name" value="HTH_XRE"/>
    <property type="match status" value="1"/>
</dbReference>
<feature type="domain" description="HTH cro/C1-type" evidence="1">
    <location>
        <begin position="35"/>
        <end position="65"/>
    </location>
</feature>
<keyword evidence="3" id="KW-1185">Reference proteome</keyword>
<dbReference type="InterPro" id="IPR010982">
    <property type="entry name" value="Lambda_DNA-bd_dom_sf"/>
</dbReference>
<evidence type="ECO:0000313" key="2">
    <source>
        <dbReference type="EMBL" id="ETW92430.1"/>
    </source>
</evidence>
<evidence type="ECO:0000259" key="1">
    <source>
        <dbReference type="PROSITE" id="PS50943"/>
    </source>
</evidence>
<sequence length="69" mass="8017">MTGHYPFSDLTKNFSPQRQALVEENVRVLKQEMALHELRKAHKQSQADLAKRLEVNQPAVAKMERRADM</sequence>
<dbReference type="HOGENOM" id="CLU_2768146_0_0_7"/>
<dbReference type="Gene3D" id="1.10.260.40">
    <property type="entry name" value="lambda repressor-like DNA-binding domains"/>
    <property type="match status" value="1"/>
</dbReference>
<reference evidence="2 3" key="1">
    <citation type="journal article" date="2014" name="Nature">
        <title>An environmental bacterial taxon with a large and distinct metabolic repertoire.</title>
        <authorList>
            <person name="Wilson M.C."/>
            <person name="Mori T."/>
            <person name="Ruckert C."/>
            <person name="Uria A.R."/>
            <person name="Helf M.J."/>
            <person name="Takada K."/>
            <person name="Gernert C."/>
            <person name="Steffens U.A."/>
            <person name="Heycke N."/>
            <person name="Schmitt S."/>
            <person name="Rinke C."/>
            <person name="Helfrich E.J."/>
            <person name="Brachmann A.O."/>
            <person name="Gurgui C."/>
            <person name="Wakimoto T."/>
            <person name="Kracht M."/>
            <person name="Crusemann M."/>
            <person name="Hentschel U."/>
            <person name="Abe I."/>
            <person name="Matsunaga S."/>
            <person name="Kalinowski J."/>
            <person name="Takeyama H."/>
            <person name="Piel J."/>
        </authorList>
    </citation>
    <scope>NUCLEOTIDE SEQUENCE [LARGE SCALE GENOMIC DNA]</scope>
    <source>
        <strain evidence="3">TSY2</strain>
    </source>
</reference>
<dbReference type="Proteomes" id="UP000019140">
    <property type="component" value="Unassembled WGS sequence"/>
</dbReference>